<gene>
    <name evidence="3" type="primary">LOC140700266</name>
</gene>
<evidence type="ECO:0000313" key="3">
    <source>
        <dbReference type="RefSeq" id="XP_072829541.1"/>
    </source>
</evidence>
<dbReference type="Proteomes" id="UP001652581">
    <property type="component" value="Chromosome 12"/>
</dbReference>
<evidence type="ECO:0000313" key="2">
    <source>
        <dbReference type="Proteomes" id="UP001652581"/>
    </source>
</evidence>
<reference evidence="3" key="1">
    <citation type="submission" date="2025-08" db="UniProtKB">
        <authorList>
            <consortium name="RefSeq"/>
        </authorList>
    </citation>
    <scope>IDENTIFICATION</scope>
</reference>
<organism evidence="2 3">
    <name type="scientific">Vicugna pacos</name>
    <name type="common">Alpaca</name>
    <name type="synonym">Lama pacos</name>
    <dbReference type="NCBI Taxonomy" id="30538"/>
    <lineage>
        <taxon>Eukaryota</taxon>
        <taxon>Metazoa</taxon>
        <taxon>Chordata</taxon>
        <taxon>Craniata</taxon>
        <taxon>Vertebrata</taxon>
        <taxon>Euteleostomi</taxon>
        <taxon>Mammalia</taxon>
        <taxon>Eutheria</taxon>
        <taxon>Laurasiatheria</taxon>
        <taxon>Artiodactyla</taxon>
        <taxon>Tylopoda</taxon>
        <taxon>Camelidae</taxon>
        <taxon>Vicugna</taxon>
    </lineage>
</organism>
<dbReference type="GeneID" id="140700266"/>
<accession>A0ABM5E8R1</accession>
<protein>
    <submittedName>
        <fullName evidence="3">Apolipoprotein L3-like</fullName>
    </submittedName>
</protein>
<dbReference type="RefSeq" id="XP_072829541.1">
    <property type="nucleotide sequence ID" value="XM_072973440.1"/>
</dbReference>
<sequence length="336" mass="36314">MTSVGLLHCPDTESLFEAVVESLRDILSREELLRLLTEVLNRIVAEDNLSREEADALREYLNELNAELLLKDQDMLEIDPLDKERFLKRFPRVKQKYEESIGKLCALADKVDKVHKGCTISQVAATSAGAASGLLTIIGLALAPVTAGVSLALSATGLGLGAAAAVTSVTTSVVDHVSRSSAETEAICLISAIKKWKVVKEVLQESGPQIVSTEEKLTEAMQCIERIIHAIELIRANPGFLNSLTASLTTGQISLQSGRQVHQILKGTALAMSKGARVAGGVTAGAFLLVDLILMVKESKHLHEGAKTEVGKSLRQWARELERKLDALTRIYESLS</sequence>
<name>A0ABM5E8R1_VICPA</name>
<dbReference type="Pfam" id="PF05461">
    <property type="entry name" value="ApoL"/>
    <property type="match status" value="1"/>
</dbReference>
<evidence type="ECO:0000256" key="1">
    <source>
        <dbReference type="ARBA" id="ARBA00010090"/>
    </source>
</evidence>
<keyword evidence="2" id="KW-1185">Reference proteome</keyword>
<dbReference type="PANTHER" id="PTHR14096">
    <property type="entry name" value="APOLIPOPROTEIN L"/>
    <property type="match status" value="1"/>
</dbReference>
<comment type="similarity">
    <text evidence="1">Belongs to the apolipoprotein L family.</text>
</comment>
<dbReference type="InterPro" id="IPR008405">
    <property type="entry name" value="ApoL"/>
</dbReference>
<dbReference type="PANTHER" id="PTHR14096:SF27">
    <property type="entry name" value="APOLIPOPROTEIN L2"/>
    <property type="match status" value="1"/>
</dbReference>
<proteinExistence type="inferred from homology"/>